<keyword evidence="2" id="KW-1185">Reference proteome</keyword>
<comment type="caution">
    <text evidence="1">The sequence shown here is derived from an EMBL/GenBank/DDBJ whole genome shotgun (WGS) entry which is preliminary data.</text>
</comment>
<protein>
    <submittedName>
        <fullName evidence="1">Uncharacterized protein</fullName>
    </submittedName>
</protein>
<sequence length="314" mass="35169">MGRSKQGAWVTKHMLAAERHWTKPMIEAAWDWAKARNLWRVNPIHKEEEIKVVLEDAFKYAEESGFETRQEATMEMEDPDGSLLDGGDLIPGHLSKLLPEVDDSKLAGEDAMPGTGASFRLVFPTMQENSSPLSVITTFLETLGRKIDNADLEKEKIKAKKSEKGTQLLVSLDSLLKLMNDGYDDLSKLQGSWLSESDEPGVQGCTRFASEDDFHGTYFEFWHSMCTRLLASMMPADMYADNDKTLDSMAQFTSTDLEKCFFEGVNNQVFFMIWVGVKGDWPWLRKAMSLVSGPTSGPLVHDLVKPTSSSEHGA</sequence>
<gene>
    <name evidence="1" type="ORF">SCF082_LOCUS5791</name>
</gene>
<dbReference type="EMBL" id="CAXAMM010003169">
    <property type="protein sequence ID" value="CAK8998818.1"/>
    <property type="molecule type" value="Genomic_DNA"/>
</dbReference>
<name>A0ABP0I8A3_9DINO</name>
<proteinExistence type="predicted"/>
<reference evidence="1 2" key="1">
    <citation type="submission" date="2024-02" db="EMBL/GenBank/DDBJ databases">
        <authorList>
            <person name="Chen Y."/>
            <person name="Shah S."/>
            <person name="Dougan E. K."/>
            <person name="Thang M."/>
            <person name="Chan C."/>
        </authorList>
    </citation>
    <scope>NUCLEOTIDE SEQUENCE [LARGE SCALE GENOMIC DNA]</scope>
</reference>
<accession>A0ABP0I8A3</accession>
<organism evidence="1 2">
    <name type="scientific">Durusdinium trenchii</name>
    <dbReference type="NCBI Taxonomy" id="1381693"/>
    <lineage>
        <taxon>Eukaryota</taxon>
        <taxon>Sar</taxon>
        <taxon>Alveolata</taxon>
        <taxon>Dinophyceae</taxon>
        <taxon>Suessiales</taxon>
        <taxon>Symbiodiniaceae</taxon>
        <taxon>Durusdinium</taxon>
    </lineage>
</organism>
<evidence type="ECO:0000313" key="1">
    <source>
        <dbReference type="EMBL" id="CAK8998818.1"/>
    </source>
</evidence>
<dbReference type="Proteomes" id="UP001642464">
    <property type="component" value="Unassembled WGS sequence"/>
</dbReference>
<evidence type="ECO:0000313" key="2">
    <source>
        <dbReference type="Proteomes" id="UP001642464"/>
    </source>
</evidence>